<dbReference type="Pfam" id="PF13489">
    <property type="entry name" value="Methyltransf_23"/>
    <property type="match status" value="1"/>
</dbReference>
<organism evidence="1 2">
    <name type="scientific">Erythrobacter westpacificensis</name>
    <dbReference type="NCBI Taxonomy" id="1055231"/>
    <lineage>
        <taxon>Bacteria</taxon>
        <taxon>Pseudomonadati</taxon>
        <taxon>Pseudomonadota</taxon>
        <taxon>Alphaproteobacteria</taxon>
        <taxon>Sphingomonadales</taxon>
        <taxon>Erythrobacteraceae</taxon>
        <taxon>Erythrobacter/Porphyrobacter group</taxon>
        <taxon>Erythrobacter</taxon>
    </lineage>
</organism>
<accession>A0ABP9K6P4</accession>
<dbReference type="GO" id="GO:0032259">
    <property type="term" value="P:methylation"/>
    <property type="evidence" value="ECO:0007669"/>
    <property type="project" value="UniProtKB-KW"/>
</dbReference>
<dbReference type="Gene3D" id="3.40.50.150">
    <property type="entry name" value="Vaccinia Virus protein VP39"/>
    <property type="match status" value="1"/>
</dbReference>
<dbReference type="PANTHER" id="PTHR43464">
    <property type="entry name" value="METHYLTRANSFERASE"/>
    <property type="match status" value="1"/>
</dbReference>
<evidence type="ECO:0000313" key="2">
    <source>
        <dbReference type="Proteomes" id="UP001500518"/>
    </source>
</evidence>
<dbReference type="InterPro" id="IPR029063">
    <property type="entry name" value="SAM-dependent_MTases_sf"/>
</dbReference>
<comment type="caution">
    <text evidence="1">The sequence shown here is derived from an EMBL/GenBank/DDBJ whole genome shotgun (WGS) entry which is preliminary data.</text>
</comment>
<evidence type="ECO:0000313" key="1">
    <source>
        <dbReference type="EMBL" id="GAA5052458.1"/>
    </source>
</evidence>
<dbReference type="Proteomes" id="UP001500518">
    <property type="component" value="Unassembled WGS sequence"/>
</dbReference>
<name>A0ABP9K6P4_9SPHN</name>
<dbReference type="GO" id="GO:0008168">
    <property type="term" value="F:methyltransferase activity"/>
    <property type="evidence" value="ECO:0007669"/>
    <property type="project" value="UniProtKB-KW"/>
</dbReference>
<keyword evidence="1" id="KW-0808">Transferase</keyword>
<reference evidence="2" key="1">
    <citation type="journal article" date="2019" name="Int. J. Syst. Evol. Microbiol.">
        <title>The Global Catalogue of Microorganisms (GCM) 10K type strain sequencing project: providing services to taxonomists for standard genome sequencing and annotation.</title>
        <authorList>
            <consortium name="The Broad Institute Genomics Platform"/>
            <consortium name="The Broad Institute Genome Sequencing Center for Infectious Disease"/>
            <person name="Wu L."/>
            <person name="Ma J."/>
        </authorList>
    </citation>
    <scope>NUCLEOTIDE SEQUENCE [LARGE SCALE GENOMIC DNA]</scope>
    <source>
        <strain evidence="2">JCM 18014</strain>
    </source>
</reference>
<gene>
    <name evidence="1" type="ORF">GCM10023208_13280</name>
</gene>
<dbReference type="EMBL" id="BAABHV010000009">
    <property type="protein sequence ID" value="GAA5052458.1"/>
    <property type="molecule type" value="Genomic_DNA"/>
</dbReference>
<dbReference type="PANTHER" id="PTHR43464:SF23">
    <property type="entry name" value="JUVENILE HORMONE ACID O-METHYLTRANSFERASE"/>
    <property type="match status" value="1"/>
</dbReference>
<dbReference type="SUPFAM" id="SSF53335">
    <property type="entry name" value="S-adenosyl-L-methionine-dependent methyltransferases"/>
    <property type="match status" value="1"/>
</dbReference>
<sequence>MRLCTFNPDTIMANREIHMANKHLDRVYQASGNSEMREIYDEWAEQYDDDVVGNGYLTPKRLAETLARFVAERDTPILDYGCGTGLSGEALADAGFTAIDGADLSAGMLERARERNVYRKLQHVDPDKPLDAQLGDYRVFTAVGVISKGAAPSFVYDDLLGLMKPGALLAFSLNDLSLEDPDYSRLVPDSVEAGKVKVLSEEHGPHLAKYGDNSGSTIVVLERLG</sequence>
<keyword evidence="1" id="KW-0489">Methyltransferase</keyword>
<proteinExistence type="predicted"/>
<keyword evidence="2" id="KW-1185">Reference proteome</keyword>
<protein>
    <submittedName>
        <fullName evidence="1">Class I SAM-dependent methyltransferase</fullName>
    </submittedName>
</protein>
<dbReference type="CDD" id="cd02440">
    <property type="entry name" value="AdoMet_MTases"/>
    <property type="match status" value="1"/>
</dbReference>